<evidence type="ECO:0000259" key="1">
    <source>
        <dbReference type="Pfam" id="PF00561"/>
    </source>
</evidence>
<dbReference type="InterPro" id="IPR029058">
    <property type="entry name" value="AB_hydrolase_fold"/>
</dbReference>
<dbReference type="SUPFAM" id="SSF53474">
    <property type="entry name" value="alpha/beta-Hydrolases"/>
    <property type="match status" value="1"/>
</dbReference>
<dbReference type="Gene3D" id="3.40.50.1820">
    <property type="entry name" value="alpha/beta hydrolase"/>
    <property type="match status" value="1"/>
</dbReference>
<keyword evidence="3" id="KW-1185">Reference proteome</keyword>
<sequence>MSAKKLIQQWKQQGQPLQVAGANSYIWRQGTGEPVVCMHGVPASGFLYRKVLPELAKRGFEGITLDLPGLGLADRPTNFDYSWSGLSAWYVKALDAAGIDRFHLVVHDIAGPIGFDLIRRLPERILSLTVLNTMVDVSTFHRPWTMEPFAWPVIGRLWLQSARTPLFYFLMKLQGMHNISRHEAAAYGQLLLGPDGGRAFQKIMSSFNRTKEFEHAIKASLAVRAFPAQIIWGMEDPALKSAQYAPPLMNALNLTSFQKVSGKHFLQEDSYCEIAEAIAIQASR</sequence>
<evidence type="ECO:0000313" key="3">
    <source>
        <dbReference type="Proteomes" id="UP001597044"/>
    </source>
</evidence>
<dbReference type="RefSeq" id="WP_379068876.1">
    <property type="nucleotide sequence ID" value="NZ_JBHTIT010000001.1"/>
</dbReference>
<dbReference type="Proteomes" id="UP001597044">
    <property type="component" value="Unassembled WGS sequence"/>
</dbReference>
<accession>A0ABW3HDL9</accession>
<evidence type="ECO:0000313" key="2">
    <source>
        <dbReference type="EMBL" id="MFD0949317.1"/>
    </source>
</evidence>
<gene>
    <name evidence="2" type="ORF">ACFQ0F_02740</name>
</gene>
<proteinExistence type="predicted"/>
<dbReference type="PANTHER" id="PTHR43798:SF24">
    <property type="entry name" value="CIS-3-ALKYL-4-ALKYLOXETAN-2-ONE DECARBOXYLASE"/>
    <property type="match status" value="1"/>
</dbReference>
<dbReference type="EMBL" id="JBHTIT010000001">
    <property type="protein sequence ID" value="MFD0949317.1"/>
    <property type="molecule type" value="Genomic_DNA"/>
</dbReference>
<feature type="domain" description="AB hydrolase-1" evidence="1">
    <location>
        <begin position="34"/>
        <end position="269"/>
    </location>
</feature>
<protein>
    <submittedName>
        <fullName evidence="2">Alpha/beta fold hydrolase</fullName>
    </submittedName>
</protein>
<dbReference type="InterPro" id="IPR000073">
    <property type="entry name" value="AB_hydrolase_1"/>
</dbReference>
<reference evidence="3" key="1">
    <citation type="journal article" date="2019" name="Int. J. Syst. Evol. Microbiol.">
        <title>The Global Catalogue of Microorganisms (GCM) 10K type strain sequencing project: providing services to taxonomists for standard genome sequencing and annotation.</title>
        <authorList>
            <consortium name="The Broad Institute Genomics Platform"/>
            <consortium name="The Broad Institute Genome Sequencing Center for Infectious Disease"/>
            <person name="Wu L."/>
            <person name="Ma J."/>
        </authorList>
    </citation>
    <scope>NUCLEOTIDE SEQUENCE [LARGE SCALE GENOMIC DNA]</scope>
    <source>
        <strain evidence="3">CCUG 63419</strain>
    </source>
</reference>
<dbReference type="Pfam" id="PF00561">
    <property type="entry name" value="Abhydrolase_1"/>
    <property type="match status" value="1"/>
</dbReference>
<dbReference type="PANTHER" id="PTHR43798">
    <property type="entry name" value="MONOACYLGLYCEROL LIPASE"/>
    <property type="match status" value="1"/>
</dbReference>
<dbReference type="GO" id="GO:0016787">
    <property type="term" value="F:hydrolase activity"/>
    <property type="evidence" value="ECO:0007669"/>
    <property type="project" value="UniProtKB-KW"/>
</dbReference>
<dbReference type="InterPro" id="IPR050266">
    <property type="entry name" value="AB_hydrolase_sf"/>
</dbReference>
<keyword evidence="2" id="KW-0378">Hydrolase</keyword>
<comment type="caution">
    <text evidence="2">The sequence shown here is derived from an EMBL/GenBank/DDBJ whole genome shotgun (WGS) entry which is preliminary data.</text>
</comment>
<name>A0ABW3HDL9_9GAMM</name>
<organism evidence="2 3">
    <name type="scientific">Paraperlucidibaca wandonensis</name>
    <dbReference type="NCBI Taxonomy" id="1268273"/>
    <lineage>
        <taxon>Bacteria</taxon>
        <taxon>Pseudomonadati</taxon>
        <taxon>Pseudomonadota</taxon>
        <taxon>Gammaproteobacteria</taxon>
        <taxon>Moraxellales</taxon>
        <taxon>Moraxellaceae</taxon>
        <taxon>Paraperlucidibaca</taxon>
    </lineage>
</organism>